<dbReference type="AlphaFoldDB" id="A0A8R1YX19"/>
<organism evidence="2 3">
    <name type="scientific">Pristionchus pacificus</name>
    <name type="common">Parasitic nematode worm</name>
    <dbReference type="NCBI Taxonomy" id="54126"/>
    <lineage>
        <taxon>Eukaryota</taxon>
        <taxon>Metazoa</taxon>
        <taxon>Ecdysozoa</taxon>
        <taxon>Nematoda</taxon>
        <taxon>Chromadorea</taxon>
        <taxon>Rhabditida</taxon>
        <taxon>Rhabditina</taxon>
        <taxon>Diplogasteromorpha</taxon>
        <taxon>Diplogasteroidea</taxon>
        <taxon>Neodiplogasteridae</taxon>
        <taxon>Pristionchus</taxon>
    </lineage>
</organism>
<name>A0A8R1YX19_PRIPA</name>
<protein>
    <submittedName>
        <fullName evidence="2">Uncharacterized protein</fullName>
    </submittedName>
</protein>
<reference evidence="3" key="1">
    <citation type="journal article" date="2008" name="Nat. Genet.">
        <title>The Pristionchus pacificus genome provides a unique perspective on nematode lifestyle and parasitism.</title>
        <authorList>
            <person name="Dieterich C."/>
            <person name="Clifton S.W."/>
            <person name="Schuster L.N."/>
            <person name="Chinwalla A."/>
            <person name="Delehaunty K."/>
            <person name="Dinkelacker I."/>
            <person name="Fulton L."/>
            <person name="Fulton R."/>
            <person name="Godfrey J."/>
            <person name="Minx P."/>
            <person name="Mitreva M."/>
            <person name="Roeseler W."/>
            <person name="Tian H."/>
            <person name="Witte H."/>
            <person name="Yang S.P."/>
            <person name="Wilson R.K."/>
            <person name="Sommer R.J."/>
        </authorList>
    </citation>
    <scope>NUCLEOTIDE SEQUENCE [LARGE SCALE GENOMIC DNA]</scope>
    <source>
        <strain evidence="3">PS312</strain>
    </source>
</reference>
<evidence type="ECO:0000313" key="3">
    <source>
        <dbReference type="Proteomes" id="UP000005239"/>
    </source>
</evidence>
<feature type="region of interest" description="Disordered" evidence="1">
    <location>
        <begin position="116"/>
        <end position="152"/>
    </location>
</feature>
<dbReference type="Proteomes" id="UP000005239">
    <property type="component" value="Unassembled WGS sequence"/>
</dbReference>
<gene>
    <name evidence="2" type="primary">WBGene00279846</name>
</gene>
<evidence type="ECO:0000313" key="2">
    <source>
        <dbReference type="EnsemblMetazoa" id="PPA41477.1"/>
    </source>
</evidence>
<proteinExistence type="predicted"/>
<dbReference type="EnsemblMetazoa" id="PPA41477.1">
    <property type="protein sequence ID" value="PPA41477.1"/>
    <property type="gene ID" value="WBGene00279846"/>
</dbReference>
<reference evidence="2" key="2">
    <citation type="submission" date="2022-06" db="UniProtKB">
        <authorList>
            <consortium name="EnsemblMetazoa"/>
        </authorList>
    </citation>
    <scope>IDENTIFICATION</scope>
    <source>
        <strain evidence="2">PS312</strain>
    </source>
</reference>
<evidence type="ECO:0000256" key="1">
    <source>
        <dbReference type="SAM" id="MobiDB-lite"/>
    </source>
</evidence>
<accession>A0A8R1YX19</accession>
<sequence length="152" mass="17369">MYSPSSYSCHNYTHILQYFNTHSPFLRSRRAVRSHPRSLPSPNPRPSAWTTGRVSPIWIIKRRTHDGFSSAQVIYGQERPHSRRLLREFTLNHASQNFGGWIMYFVAQDLSTQRDGQSTTKAKKKPSLDPQSLSSKIPIPSITMFPPAGNMP</sequence>
<keyword evidence="3" id="KW-1185">Reference proteome</keyword>